<keyword evidence="11" id="KW-1185">Reference proteome</keyword>
<dbReference type="AlphaFoldDB" id="A0AA37VT58"/>
<dbReference type="InterPro" id="IPR036832">
    <property type="entry name" value="PPK_N_dom_sf"/>
</dbReference>
<keyword evidence="1 7" id="KW-0597">Phosphoprotein</keyword>
<dbReference type="InterPro" id="IPR024953">
    <property type="entry name" value="PP_kinase_middle"/>
</dbReference>
<dbReference type="NCBIfam" id="TIGR03705">
    <property type="entry name" value="poly_P_kin"/>
    <property type="match status" value="1"/>
</dbReference>
<dbReference type="SUPFAM" id="SSF56024">
    <property type="entry name" value="Phospholipase D/nuclease"/>
    <property type="match status" value="2"/>
</dbReference>
<feature type="domain" description="PLD phosphodiesterase" evidence="9">
    <location>
        <begin position="436"/>
        <end position="470"/>
    </location>
</feature>
<dbReference type="HAMAP" id="MF_00347">
    <property type="entry name" value="Polyphosphate_kinase"/>
    <property type="match status" value="1"/>
</dbReference>
<name>A0AA37VT58_9GAMM</name>
<evidence type="ECO:0000313" key="11">
    <source>
        <dbReference type="Proteomes" id="UP001161422"/>
    </source>
</evidence>
<dbReference type="InterPro" id="IPR036830">
    <property type="entry name" value="PP_kinase_middle_dom_sf"/>
</dbReference>
<dbReference type="GO" id="GO:0006799">
    <property type="term" value="P:polyphosphate biosynthetic process"/>
    <property type="evidence" value="ECO:0007669"/>
    <property type="project" value="UniProtKB-UniRule"/>
</dbReference>
<evidence type="ECO:0000256" key="6">
    <source>
        <dbReference type="ARBA" id="ARBA00022842"/>
    </source>
</evidence>
<evidence type="ECO:0000256" key="5">
    <source>
        <dbReference type="ARBA" id="ARBA00022840"/>
    </source>
</evidence>
<dbReference type="Pfam" id="PF13090">
    <property type="entry name" value="PP_kinase_C"/>
    <property type="match status" value="1"/>
</dbReference>
<comment type="function">
    <text evidence="7 8">Catalyzes the reversible transfer of the terminal phosphate of ATP to form a long-chain polyphosphate (polyP).</text>
</comment>
<feature type="binding site" evidence="7">
    <location>
        <position position="474"/>
    </location>
    <ligand>
        <name>ATP</name>
        <dbReference type="ChEBI" id="CHEBI:30616"/>
    </ligand>
</feature>
<comment type="catalytic activity">
    <reaction evidence="7 8">
        <text>[phosphate](n) + ATP = [phosphate](n+1) + ADP</text>
        <dbReference type="Rhea" id="RHEA:19573"/>
        <dbReference type="Rhea" id="RHEA-COMP:9859"/>
        <dbReference type="Rhea" id="RHEA-COMP:14280"/>
        <dbReference type="ChEBI" id="CHEBI:16838"/>
        <dbReference type="ChEBI" id="CHEBI:30616"/>
        <dbReference type="ChEBI" id="CHEBI:456216"/>
        <dbReference type="EC" id="2.7.4.1"/>
    </reaction>
</comment>
<evidence type="ECO:0000313" key="10">
    <source>
        <dbReference type="EMBL" id="GLP95214.1"/>
    </source>
</evidence>
<dbReference type="Gene3D" id="1.20.58.310">
    <property type="entry name" value="Polyphosphate kinase N-terminal domain"/>
    <property type="match status" value="1"/>
</dbReference>
<keyword evidence="3 7" id="KW-0547">Nucleotide-binding</keyword>
<dbReference type="Pfam" id="PF17941">
    <property type="entry name" value="PP_kinase_C_1"/>
    <property type="match status" value="1"/>
</dbReference>
<dbReference type="Gene3D" id="3.30.870.10">
    <property type="entry name" value="Endonuclease Chain A"/>
    <property type="match status" value="2"/>
</dbReference>
<dbReference type="GO" id="GO:0008976">
    <property type="term" value="F:polyphosphate kinase activity"/>
    <property type="evidence" value="ECO:0007669"/>
    <property type="project" value="UniProtKB-UniRule"/>
</dbReference>
<dbReference type="Proteomes" id="UP001161422">
    <property type="component" value="Unassembled WGS sequence"/>
</dbReference>
<dbReference type="NCBIfam" id="NF003917">
    <property type="entry name" value="PRK05443.1-1"/>
    <property type="match status" value="1"/>
</dbReference>
<evidence type="ECO:0000256" key="8">
    <source>
        <dbReference type="RuleBase" id="RU003800"/>
    </source>
</evidence>
<evidence type="ECO:0000256" key="2">
    <source>
        <dbReference type="ARBA" id="ARBA00022679"/>
    </source>
</evidence>
<dbReference type="GO" id="GO:0009358">
    <property type="term" value="C:polyphosphate kinase complex"/>
    <property type="evidence" value="ECO:0007669"/>
    <property type="project" value="InterPro"/>
</dbReference>
<dbReference type="Pfam" id="PF02503">
    <property type="entry name" value="PP_kinase"/>
    <property type="match status" value="1"/>
</dbReference>
<dbReference type="InterPro" id="IPR025198">
    <property type="entry name" value="PPK_N_dom"/>
</dbReference>
<keyword evidence="2 7" id="KW-0808">Transferase</keyword>
<evidence type="ECO:0000256" key="4">
    <source>
        <dbReference type="ARBA" id="ARBA00022777"/>
    </source>
</evidence>
<keyword evidence="6 7" id="KW-0460">Magnesium</keyword>
<accession>A0AA37VT58</accession>
<keyword evidence="5 7" id="KW-0067">ATP-binding</keyword>
<dbReference type="InterPro" id="IPR001736">
    <property type="entry name" value="PLipase_D/transphosphatidylase"/>
</dbReference>
<dbReference type="InterPro" id="IPR041108">
    <property type="entry name" value="PP_kinase_C_1"/>
</dbReference>
<proteinExistence type="inferred from homology"/>
<evidence type="ECO:0000256" key="1">
    <source>
        <dbReference type="ARBA" id="ARBA00022553"/>
    </source>
</evidence>
<reference evidence="10" key="1">
    <citation type="journal article" date="2014" name="Int. J. Syst. Evol. Microbiol.">
        <title>Complete genome sequence of Corynebacterium casei LMG S-19264T (=DSM 44701T), isolated from a smear-ripened cheese.</title>
        <authorList>
            <consortium name="US DOE Joint Genome Institute (JGI-PGF)"/>
            <person name="Walter F."/>
            <person name="Albersmeier A."/>
            <person name="Kalinowski J."/>
            <person name="Ruckert C."/>
        </authorList>
    </citation>
    <scope>NUCLEOTIDE SEQUENCE</scope>
    <source>
        <strain evidence="10">NBRC 101628</strain>
    </source>
</reference>
<evidence type="ECO:0000256" key="3">
    <source>
        <dbReference type="ARBA" id="ARBA00022741"/>
    </source>
</evidence>
<feature type="active site" description="Phosphohistidine intermediate" evidence="7">
    <location>
        <position position="441"/>
    </location>
</feature>
<evidence type="ECO:0000259" key="9">
    <source>
        <dbReference type="PROSITE" id="PS50035"/>
    </source>
</evidence>
<dbReference type="EC" id="2.7.4.1" evidence="7 8"/>
<feature type="binding site" evidence="7">
    <location>
        <position position="598"/>
    </location>
    <ligand>
        <name>ATP</name>
        <dbReference type="ChEBI" id="CHEBI:30616"/>
    </ligand>
</feature>
<feature type="binding site" evidence="7">
    <location>
        <position position="53"/>
    </location>
    <ligand>
        <name>ATP</name>
        <dbReference type="ChEBI" id="CHEBI:30616"/>
    </ligand>
</feature>
<evidence type="ECO:0000256" key="7">
    <source>
        <dbReference type="HAMAP-Rule" id="MF_00347"/>
    </source>
</evidence>
<feature type="binding site" evidence="7">
    <location>
        <position position="381"/>
    </location>
    <ligand>
        <name>Mg(2+)</name>
        <dbReference type="ChEBI" id="CHEBI:18420"/>
    </ligand>
</feature>
<sequence>MDPAPSLSVSEATPRVEKEISWLSFNERVLQEAADPSVPVVERVRFLGIFSNNLDEFFRVRVANIRRRVTLDNARGSDSGAAQLLERIQSKVLNLQQEFDAIYASCLRELARHNIFLINERQMSEAQASWAQQYFKDKVKRHITPVVLDGVPNLTDVIADGLTYMMVALHKEQRVQYALIEIPSDKVARFVQLPHEKSKKRKALILIDNIIRYCIEDLFTGFFEFDRIECHAMKLTRDAEFDLSEDLDQSFTEKMSHGLKQRLTAAPVRFVYDREMPAHCLQRLINQLGIENTSSLIPGGRYHNFRDFISFPNPGRKYLEYRKNPAIKTRQFEDFTTVFEAISHSDVLLYYPYHRFSYLTEFLRQAAFDPAVRKIKINLYRVARNSRIIASLIDAVQNGKQVEVVIELKARFDEEANIEWSKELSEAGIQLSFGISNLKVHSKLMLIERVEEGQPQLYAHVGTGNFHEKTAKIYTDFALFTKDPRVTEEVSQVFDFVQRPYRPVSFNHLLVSPIEARDKILAMIDDEIAAASNKRKAEIWLKANNLVDDEIVERLYLASQAGVSVKILVRGMCALTPGVKGLSDKIRAISVVDRYLEHPRVMYFYAGGEQKLYITSADLMRRNLDLRVEVGCPIYHPELKKLIMDTLKLHWSDTTKARIIDAEQSNAYVARGNRKKIRSQEAIYEYLAAREQRDDG</sequence>
<comment type="cofactor">
    <cofactor evidence="7">
        <name>Mg(2+)</name>
        <dbReference type="ChEBI" id="CHEBI:18420"/>
    </cofactor>
</comment>
<comment type="caution">
    <text evidence="10">The sequence shown here is derived from an EMBL/GenBank/DDBJ whole genome shotgun (WGS) entry which is preliminary data.</text>
</comment>
<dbReference type="GO" id="GO:0046872">
    <property type="term" value="F:metal ion binding"/>
    <property type="evidence" value="ECO:0007669"/>
    <property type="project" value="UniProtKB-KW"/>
</dbReference>
<dbReference type="GO" id="GO:0005524">
    <property type="term" value="F:ATP binding"/>
    <property type="evidence" value="ECO:0007669"/>
    <property type="project" value="UniProtKB-KW"/>
</dbReference>
<keyword evidence="4 7" id="KW-0418">Kinase</keyword>
<dbReference type="PROSITE" id="PS50035">
    <property type="entry name" value="PLD"/>
    <property type="match status" value="1"/>
</dbReference>
<dbReference type="EMBL" id="BSNC01000001">
    <property type="protein sequence ID" value="GLP95214.1"/>
    <property type="molecule type" value="Genomic_DNA"/>
</dbReference>
<feature type="binding site" evidence="7">
    <location>
        <position position="411"/>
    </location>
    <ligand>
        <name>Mg(2+)</name>
        <dbReference type="ChEBI" id="CHEBI:18420"/>
    </ligand>
</feature>
<dbReference type="SUPFAM" id="SSF140356">
    <property type="entry name" value="PPK N-terminal domain-like"/>
    <property type="match status" value="1"/>
</dbReference>
<reference evidence="10" key="2">
    <citation type="submission" date="2023-01" db="EMBL/GenBank/DDBJ databases">
        <title>Draft genome sequence of Paraferrimonas sedimenticola strain NBRC 101628.</title>
        <authorList>
            <person name="Sun Q."/>
            <person name="Mori K."/>
        </authorList>
    </citation>
    <scope>NUCLEOTIDE SEQUENCE</scope>
    <source>
        <strain evidence="10">NBRC 101628</strain>
    </source>
</reference>
<dbReference type="PANTHER" id="PTHR30218:SF0">
    <property type="entry name" value="POLYPHOSPHATE KINASE"/>
    <property type="match status" value="1"/>
</dbReference>
<organism evidence="10 11">
    <name type="scientific">Paraferrimonas sedimenticola</name>
    <dbReference type="NCBI Taxonomy" id="375674"/>
    <lineage>
        <taxon>Bacteria</taxon>
        <taxon>Pseudomonadati</taxon>
        <taxon>Pseudomonadota</taxon>
        <taxon>Gammaproteobacteria</taxon>
        <taxon>Alteromonadales</taxon>
        <taxon>Ferrimonadaceae</taxon>
        <taxon>Paraferrimonas</taxon>
    </lineage>
</organism>
<dbReference type="CDD" id="cd09164">
    <property type="entry name" value="PLDc_EcPPK1_C1_like"/>
    <property type="match status" value="1"/>
</dbReference>
<protein>
    <recommendedName>
        <fullName evidence="7 8">Polyphosphate kinase</fullName>
        <ecNumber evidence="7 8">2.7.4.1</ecNumber>
    </recommendedName>
    <alternativeName>
        <fullName evidence="7">ATP-polyphosphate phosphotransferase</fullName>
    </alternativeName>
    <alternativeName>
        <fullName evidence="7">Polyphosphoric acid kinase</fullName>
    </alternativeName>
</protein>
<dbReference type="Gene3D" id="3.30.1840.10">
    <property type="entry name" value="Polyphosphate kinase middle domain"/>
    <property type="match status" value="1"/>
</dbReference>
<dbReference type="PIRSF" id="PIRSF015589">
    <property type="entry name" value="PP_kinase"/>
    <property type="match status" value="1"/>
</dbReference>
<dbReference type="InterPro" id="IPR025200">
    <property type="entry name" value="PPK_C_dom2"/>
</dbReference>
<gene>
    <name evidence="10" type="primary">ppk_1</name>
    <name evidence="7" type="synonym">ppk</name>
    <name evidence="10" type="ORF">GCM10007895_05200</name>
</gene>
<comment type="similarity">
    <text evidence="7 8">Belongs to the polyphosphate kinase 1 (PPK1) family.</text>
</comment>
<feature type="binding site" evidence="7">
    <location>
        <position position="570"/>
    </location>
    <ligand>
        <name>ATP</name>
        <dbReference type="ChEBI" id="CHEBI:30616"/>
    </ligand>
</feature>
<keyword evidence="7" id="KW-0479">Metal-binding</keyword>
<dbReference type="SUPFAM" id="SSF143724">
    <property type="entry name" value="PHP14-like"/>
    <property type="match status" value="1"/>
</dbReference>
<dbReference type="InterPro" id="IPR003414">
    <property type="entry name" value="PP_kinase"/>
</dbReference>
<dbReference type="PANTHER" id="PTHR30218">
    <property type="entry name" value="POLYPHOSPHATE KINASE"/>
    <property type="match status" value="1"/>
</dbReference>
<comment type="PTM">
    <text evidence="7 8">An intermediate of this reaction is the autophosphorylated ppk in which a phosphate is covalently linked to a histidine residue through a N-P bond.</text>
</comment>
<dbReference type="RefSeq" id="WP_095505771.1">
    <property type="nucleotide sequence ID" value="NZ_BSNC01000001.1"/>
</dbReference>
<dbReference type="Pfam" id="PF13089">
    <property type="entry name" value="PP_kinase_N"/>
    <property type="match status" value="1"/>
</dbReference>